<dbReference type="Proteomes" id="UP000673691">
    <property type="component" value="Unassembled WGS sequence"/>
</dbReference>
<name>A0A8H8DM04_9FUNG</name>
<accession>A0A8H8DM04</accession>
<gene>
    <name evidence="1" type="ORF">BJ554DRAFT_147</name>
</gene>
<dbReference type="EMBL" id="JAEFCI010000799">
    <property type="protein sequence ID" value="KAG5463326.1"/>
    <property type="molecule type" value="Genomic_DNA"/>
</dbReference>
<comment type="caution">
    <text evidence="1">The sequence shown here is derived from an EMBL/GenBank/DDBJ whole genome shotgun (WGS) entry which is preliminary data.</text>
</comment>
<proteinExistence type="predicted"/>
<dbReference type="AlphaFoldDB" id="A0A8H8DM04"/>
<evidence type="ECO:0000313" key="1">
    <source>
        <dbReference type="EMBL" id="KAG5463326.1"/>
    </source>
</evidence>
<organism evidence="1 2">
    <name type="scientific">Olpidium bornovanus</name>
    <dbReference type="NCBI Taxonomy" id="278681"/>
    <lineage>
        <taxon>Eukaryota</taxon>
        <taxon>Fungi</taxon>
        <taxon>Fungi incertae sedis</taxon>
        <taxon>Olpidiomycota</taxon>
        <taxon>Olpidiomycotina</taxon>
        <taxon>Olpidiomycetes</taxon>
        <taxon>Olpidiales</taxon>
        <taxon>Olpidiaceae</taxon>
        <taxon>Olpidium</taxon>
    </lineage>
</organism>
<sequence>MQLLVLPRIRRRIHDDVATHFWQAHLHEIGPPWYIATHLVVDARVSRQPAQSESVNMTRTVTFLPVVYGTLREVFSRNAPPTGQS</sequence>
<reference evidence="1 2" key="1">
    <citation type="journal article" name="Sci. Rep.">
        <title>Genome-scale phylogenetic analyses confirm Olpidium as the closest living zoosporic fungus to the non-flagellated, terrestrial fungi.</title>
        <authorList>
            <person name="Chang Y."/>
            <person name="Rochon D."/>
            <person name="Sekimoto S."/>
            <person name="Wang Y."/>
            <person name="Chovatia M."/>
            <person name="Sandor L."/>
            <person name="Salamov A."/>
            <person name="Grigoriev I.V."/>
            <person name="Stajich J.E."/>
            <person name="Spatafora J.W."/>
        </authorList>
    </citation>
    <scope>NUCLEOTIDE SEQUENCE [LARGE SCALE GENOMIC DNA]</scope>
    <source>
        <strain evidence="1">S191</strain>
    </source>
</reference>
<protein>
    <submittedName>
        <fullName evidence="1">Uncharacterized protein</fullName>
    </submittedName>
</protein>
<evidence type="ECO:0000313" key="2">
    <source>
        <dbReference type="Proteomes" id="UP000673691"/>
    </source>
</evidence>
<keyword evidence="2" id="KW-1185">Reference proteome</keyword>